<evidence type="ECO:0000313" key="2">
    <source>
        <dbReference type="EMBL" id="ALC40743.1"/>
    </source>
</evidence>
<gene>
    <name evidence="2" type="ORF">Dbus_chr2Rg322</name>
</gene>
<proteinExistence type="predicted"/>
<dbReference type="EMBL" id="CP012524">
    <property type="protein sequence ID" value="ALC40743.1"/>
    <property type="molecule type" value="Genomic_DNA"/>
</dbReference>
<dbReference type="Proteomes" id="UP000494163">
    <property type="component" value="Chromosome 2R"/>
</dbReference>
<dbReference type="OrthoDB" id="3256376at2759"/>
<name>A0A0M3QUJ7_DROBS</name>
<keyword evidence="1" id="KW-0732">Signal</keyword>
<evidence type="ECO:0000313" key="3">
    <source>
        <dbReference type="Proteomes" id="UP000494163"/>
    </source>
</evidence>
<accession>A0A0M3QUJ7</accession>
<dbReference type="STRING" id="30019.A0A0M3QUJ7"/>
<organism evidence="2 3">
    <name type="scientific">Drosophila busckii</name>
    <name type="common">Fruit fly</name>
    <dbReference type="NCBI Taxonomy" id="30019"/>
    <lineage>
        <taxon>Eukaryota</taxon>
        <taxon>Metazoa</taxon>
        <taxon>Ecdysozoa</taxon>
        <taxon>Arthropoda</taxon>
        <taxon>Hexapoda</taxon>
        <taxon>Insecta</taxon>
        <taxon>Pterygota</taxon>
        <taxon>Neoptera</taxon>
        <taxon>Endopterygota</taxon>
        <taxon>Diptera</taxon>
        <taxon>Brachycera</taxon>
        <taxon>Muscomorpha</taxon>
        <taxon>Ephydroidea</taxon>
        <taxon>Drosophilidae</taxon>
        <taxon>Drosophila</taxon>
    </lineage>
</organism>
<reference evidence="2 3" key="1">
    <citation type="submission" date="2015-08" db="EMBL/GenBank/DDBJ databases">
        <title>Ancestral chromatin configuration constrains chromatin evolution on differentiating sex chromosomes in Drosophila.</title>
        <authorList>
            <person name="Zhou Q."/>
            <person name="Bachtrog D."/>
        </authorList>
    </citation>
    <scope>NUCLEOTIDE SEQUENCE [LARGE SCALE GENOMIC DNA]</scope>
    <source>
        <tissue evidence="2">Whole larvae</tissue>
    </source>
</reference>
<protein>
    <submittedName>
        <fullName evidence="2">Tor</fullName>
    </submittedName>
</protein>
<sequence>MLLLYMKYSFLFWVLIDSNQGDLLLMRKISEDETLLQVASCTQDCLQENRATYPVKLGFNDCLVDCQNNSNISNGTQVHKIQENFMLSPVCRTESEISFRFVWVQHSIASKQLAPNVIYIIKIAKDVNFIKDTTVYLSDDSFFTLPNLQNNTKYMITTLAVHADGAYSLIGIQEQFGTLRGGYKPDKMGYVQLRSFQQQSDNWQRLEAQVEWQPSADRNCYFDILYYSTNSQSMGAMIPVNIRDPRQLYTYTISNMSFGEQLKVGVRTINEKNNLESPVEWITIQAPNCLDWYNYNYTLCAPLKPSNVSVQQLHMQQNILALNVSWAMPKYLPDYYTLHIFDLHKDSAQFTYRLSGQANSFYIANVTVLGAIFELHLTAHSEGGLNATSVLISKDPMVTWQQKLSIYIDGSLGKLLLFLLIPICCIAVLCSLTLCKQKELKDCEHNEWKFRQECKNLNQQLPATTVNDSQQSLPTQPLKHLEFHTRIEEINCSMLSTLLEETESEAEAATDTGVKIFNAAANKGYGLHDIENVDGNLMQPTNPVKNRAVSFENREYFCTPQPESQNKTLREPLTDADLLDIAQQVAVGMNCSDEMFALMNNCWCSIPANRPTFGELKQQLDIMLLATKQLPQRLHQQSISTAPDALNNMHSRVEQLPPDDRHYLQPLH</sequence>
<evidence type="ECO:0000256" key="1">
    <source>
        <dbReference type="SAM" id="SignalP"/>
    </source>
</evidence>
<dbReference type="AlphaFoldDB" id="A0A0M3QUJ7"/>
<feature type="signal peptide" evidence="1">
    <location>
        <begin position="1"/>
        <end position="21"/>
    </location>
</feature>
<keyword evidence="3" id="KW-1185">Reference proteome</keyword>
<feature type="chain" id="PRO_5005787991" evidence="1">
    <location>
        <begin position="22"/>
        <end position="668"/>
    </location>
</feature>